<sequence>MAKRIKYLSESEISKLLNESDSETGESSFSNTSDSESDCSDDTEIIDYLDNSANNLSASDWQTGIKELPSLEFSANSGIYINSSEPVEKEIDFLNLFFTN</sequence>
<evidence type="ECO:0000313" key="3">
    <source>
        <dbReference type="Proteomes" id="UP000499080"/>
    </source>
</evidence>
<feature type="region of interest" description="Disordered" evidence="1">
    <location>
        <begin position="17"/>
        <end position="41"/>
    </location>
</feature>
<dbReference type="AlphaFoldDB" id="A0A4Y2TRV4"/>
<reference evidence="2 3" key="1">
    <citation type="journal article" date="2019" name="Sci. Rep.">
        <title>Orb-weaving spider Araneus ventricosus genome elucidates the spidroin gene catalogue.</title>
        <authorList>
            <person name="Kono N."/>
            <person name="Nakamura H."/>
            <person name="Ohtoshi R."/>
            <person name="Moran D.A.P."/>
            <person name="Shinohara A."/>
            <person name="Yoshida Y."/>
            <person name="Fujiwara M."/>
            <person name="Mori M."/>
            <person name="Tomita M."/>
            <person name="Arakawa K."/>
        </authorList>
    </citation>
    <scope>NUCLEOTIDE SEQUENCE [LARGE SCALE GENOMIC DNA]</scope>
</reference>
<feature type="compositionally biased region" description="Low complexity" evidence="1">
    <location>
        <begin position="25"/>
        <end position="34"/>
    </location>
</feature>
<dbReference type="Proteomes" id="UP000499080">
    <property type="component" value="Unassembled WGS sequence"/>
</dbReference>
<evidence type="ECO:0000256" key="1">
    <source>
        <dbReference type="SAM" id="MobiDB-lite"/>
    </source>
</evidence>
<dbReference type="EMBL" id="BGPR01030640">
    <property type="protein sequence ID" value="GBO03268.1"/>
    <property type="molecule type" value="Genomic_DNA"/>
</dbReference>
<proteinExistence type="predicted"/>
<gene>
    <name evidence="2" type="ORF">AVEN_161160_1</name>
</gene>
<keyword evidence="3" id="KW-1185">Reference proteome</keyword>
<organism evidence="2 3">
    <name type="scientific">Araneus ventricosus</name>
    <name type="common">Orbweaver spider</name>
    <name type="synonym">Epeira ventricosa</name>
    <dbReference type="NCBI Taxonomy" id="182803"/>
    <lineage>
        <taxon>Eukaryota</taxon>
        <taxon>Metazoa</taxon>
        <taxon>Ecdysozoa</taxon>
        <taxon>Arthropoda</taxon>
        <taxon>Chelicerata</taxon>
        <taxon>Arachnida</taxon>
        <taxon>Araneae</taxon>
        <taxon>Araneomorphae</taxon>
        <taxon>Entelegynae</taxon>
        <taxon>Araneoidea</taxon>
        <taxon>Araneidae</taxon>
        <taxon>Araneus</taxon>
    </lineage>
</organism>
<comment type="caution">
    <text evidence="2">The sequence shown here is derived from an EMBL/GenBank/DDBJ whole genome shotgun (WGS) entry which is preliminary data.</text>
</comment>
<protein>
    <submittedName>
        <fullName evidence="2">Uncharacterized protein</fullName>
    </submittedName>
</protein>
<name>A0A4Y2TRV4_ARAVE</name>
<accession>A0A4Y2TRV4</accession>
<evidence type="ECO:0000313" key="2">
    <source>
        <dbReference type="EMBL" id="GBO03268.1"/>
    </source>
</evidence>